<dbReference type="EMBL" id="JBHTJS010000007">
    <property type="protein sequence ID" value="MFD1007182.1"/>
    <property type="molecule type" value="Genomic_DNA"/>
</dbReference>
<evidence type="ECO:0000256" key="5">
    <source>
        <dbReference type="ARBA" id="ARBA00023501"/>
    </source>
</evidence>
<keyword evidence="3" id="KW-0408">Iron</keyword>
<gene>
    <name evidence="8" type="ORF">ACFQ1C_03290</name>
</gene>
<feature type="region of interest" description="Disordered" evidence="6">
    <location>
        <begin position="169"/>
        <end position="196"/>
    </location>
</feature>
<name>A0ABW3KE16_9GAMM</name>
<sequence length="196" mass="21281">MLGLPVSMLIHEVIGFKLREDITAMDLVSTAVQMLRNKGVVGKFVEIYGDGLATLPLADRATIANMAPEYDATSGFFPVDEETLRYLTLTGSSAEQVELVEAYSKAQGGRNEGDEPVFPDTLGLEMSKVEASLAGPKYPQNRVTLSNMPQDFSLCRELEVEKTRAAALENEGGQTGVDSISRWKGPSSHSMARTVH</sequence>
<comment type="catalytic activity">
    <reaction evidence="5">
        <text>citrate = D-threo-isocitrate</text>
        <dbReference type="Rhea" id="RHEA:10336"/>
        <dbReference type="ChEBI" id="CHEBI:15562"/>
        <dbReference type="ChEBI" id="CHEBI:16947"/>
        <dbReference type="EC" id="4.2.1.3"/>
    </reaction>
</comment>
<organism evidence="8 9">
    <name type="scientific">Oceanisphaera ostreae</name>
    <dbReference type="NCBI Taxonomy" id="914151"/>
    <lineage>
        <taxon>Bacteria</taxon>
        <taxon>Pseudomonadati</taxon>
        <taxon>Pseudomonadota</taxon>
        <taxon>Gammaproteobacteria</taxon>
        <taxon>Aeromonadales</taxon>
        <taxon>Aeromonadaceae</taxon>
        <taxon>Oceanisphaera</taxon>
    </lineage>
</organism>
<dbReference type="PRINTS" id="PR00415">
    <property type="entry name" value="ACONITASE"/>
</dbReference>
<feature type="domain" description="Aconitase/3-isopropylmalate dehydratase large subunit alpha/beta/alpha" evidence="7">
    <location>
        <begin position="1"/>
        <end position="166"/>
    </location>
</feature>
<evidence type="ECO:0000259" key="7">
    <source>
        <dbReference type="Pfam" id="PF00330"/>
    </source>
</evidence>
<comment type="caution">
    <text evidence="8">The sequence shown here is derived from an EMBL/GenBank/DDBJ whole genome shotgun (WGS) entry which is preliminary data.</text>
</comment>
<dbReference type="EC" id="4.2.1.3" evidence="1"/>
<dbReference type="SUPFAM" id="SSF53732">
    <property type="entry name" value="Aconitase iron-sulfur domain"/>
    <property type="match status" value="1"/>
</dbReference>
<accession>A0ABW3KE16</accession>
<dbReference type="InterPro" id="IPR036008">
    <property type="entry name" value="Aconitase_4Fe-4S_dom"/>
</dbReference>
<dbReference type="Pfam" id="PF00330">
    <property type="entry name" value="Aconitase"/>
    <property type="match status" value="1"/>
</dbReference>
<keyword evidence="2" id="KW-0479">Metal-binding</keyword>
<evidence type="ECO:0000313" key="8">
    <source>
        <dbReference type="EMBL" id="MFD1007182.1"/>
    </source>
</evidence>
<evidence type="ECO:0000256" key="3">
    <source>
        <dbReference type="ARBA" id="ARBA00023004"/>
    </source>
</evidence>
<dbReference type="InterPro" id="IPR006249">
    <property type="entry name" value="Aconitase/IRP2"/>
</dbReference>
<keyword evidence="4" id="KW-0411">Iron-sulfur</keyword>
<evidence type="ECO:0000256" key="4">
    <source>
        <dbReference type="ARBA" id="ARBA00023014"/>
    </source>
</evidence>
<dbReference type="RefSeq" id="WP_379557105.1">
    <property type="nucleotide sequence ID" value="NZ_JBHTJS010000007.1"/>
</dbReference>
<reference evidence="9" key="1">
    <citation type="journal article" date="2019" name="Int. J. Syst. Evol. Microbiol.">
        <title>The Global Catalogue of Microorganisms (GCM) 10K type strain sequencing project: providing services to taxonomists for standard genome sequencing and annotation.</title>
        <authorList>
            <consortium name="The Broad Institute Genomics Platform"/>
            <consortium name="The Broad Institute Genome Sequencing Center for Infectious Disease"/>
            <person name="Wu L."/>
            <person name="Ma J."/>
        </authorList>
    </citation>
    <scope>NUCLEOTIDE SEQUENCE [LARGE SCALE GENOMIC DNA]</scope>
    <source>
        <strain evidence="9">CCUG 60525</strain>
    </source>
</reference>
<evidence type="ECO:0000256" key="6">
    <source>
        <dbReference type="SAM" id="MobiDB-lite"/>
    </source>
</evidence>
<evidence type="ECO:0000256" key="1">
    <source>
        <dbReference type="ARBA" id="ARBA00012926"/>
    </source>
</evidence>
<dbReference type="Proteomes" id="UP001597048">
    <property type="component" value="Unassembled WGS sequence"/>
</dbReference>
<dbReference type="InterPro" id="IPR001030">
    <property type="entry name" value="Acoase/IPM_deHydtase_lsu_aba"/>
</dbReference>
<evidence type="ECO:0000256" key="2">
    <source>
        <dbReference type="ARBA" id="ARBA00022723"/>
    </source>
</evidence>
<keyword evidence="9" id="KW-1185">Reference proteome</keyword>
<proteinExistence type="predicted"/>
<protein>
    <recommendedName>
        <fullName evidence="1">aconitate hydratase</fullName>
        <ecNumber evidence="1">4.2.1.3</ecNumber>
    </recommendedName>
</protein>
<dbReference type="Gene3D" id="3.30.499.10">
    <property type="entry name" value="Aconitase, domain 3"/>
    <property type="match status" value="1"/>
</dbReference>
<feature type="compositionally biased region" description="Polar residues" evidence="6">
    <location>
        <begin position="187"/>
        <end position="196"/>
    </location>
</feature>
<evidence type="ECO:0000313" key="9">
    <source>
        <dbReference type="Proteomes" id="UP001597048"/>
    </source>
</evidence>
<dbReference type="PANTHER" id="PTHR11670">
    <property type="entry name" value="ACONITASE/IRON-RESPONSIVE ELEMENT FAMILY MEMBER"/>
    <property type="match status" value="1"/>
</dbReference>
<dbReference type="InterPro" id="IPR015931">
    <property type="entry name" value="Acnase/IPM_dHydase_lsu_aba_1/3"/>
</dbReference>